<protein>
    <submittedName>
        <fullName evidence="2">Uncharacterized protein</fullName>
    </submittedName>
</protein>
<evidence type="ECO:0000313" key="2">
    <source>
        <dbReference type="EMBL" id="ETJ15616.1"/>
    </source>
</evidence>
<accession>W1WCC8</accession>
<keyword evidence="1" id="KW-1133">Transmembrane helix</keyword>
<evidence type="ECO:0000256" key="1">
    <source>
        <dbReference type="SAM" id="Phobius"/>
    </source>
</evidence>
<reference evidence="2" key="1">
    <citation type="submission" date="2013-12" db="EMBL/GenBank/DDBJ databases">
        <title>A Varibaculum cambriense genome reconstructed from a premature infant gut community with otherwise low bacterial novelty that shifts toward anaerobic metabolism during the third week of life.</title>
        <authorList>
            <person name="Brown C.T."/>
            <person name="Sharon I."/>
            <person name="Thomas B.C."/>
            <person name="Castelle C.J."/>
            <person name="Morowitz M.J."/>
            <person name="Banfield J.F."/>
        </authorList>
    </citation>
    <scope>NUCLEOTIDE SEQUENCE</scope>
</reference>
<organism evidence="2">
    <name type="scientific">human gut metagenome</name>
    <dbReference type="NCBI Taxonomy" id="408170"/>
    <lineage>
        <taxon>unclassified sequences</taxon>
        <taxon>metagenomes</taxon>
        <taxon>organismal metagenomes</taxon>
    </lineage>
</organism>
<dbReference type="AlphaFoldDB" id="W1WCC8"/>
<feature type="transmembrane region" description="Helical" evidence="1">
    <location>
        <begin position="18"/>
        <end position="35"/>
    </location>
</feature>
<comment type="caution">
    <text evidence="2">The sequence shown here is derived from an EMBL/GenBank/DDBJ whole genome shotgun (WGS) entry which is preliminary data.</text>
</comment>
<feature type="non-terminal residue" evidence="2">
    <location>
        <position position="1"/>
    </location>
</feature>
<keyword evidence="1" id="KW-0472">Membrane</keyword>
<name>W1WCC8_9ZZZZ</name>
<dbReference type="EMBL" id="AZMM01019029">
    <property type="protein sequence ID" value="ETJ15616.1"/>
    <property type="molecule type" value="Genomic_DNA"/>
</dbReference>
<sequence length="59" mass="6769">ELNAFIPLSSTTRNNTESWLILFLVSVTCFSNFLFKSLASFSLLNILPIVDVWDFIELK</sequence>
<gene>
    <name evidence="2" type="ORF">Q604_UNBc4C00248G0001</name>
</gene>
<keyword evidence="1" id="KW-0812">Transmembrane</keyword>
<proteinExistence type="predicted"/>